<proteinExistence type="inferred from homology"/>
<keyword evidence="2" id="KW-0560">Oxidoreductase</keyword>
<evidence type="ECO:0000313" key="6">
    <source>
        <dbReference type="Proteomes" id="UP000092659"/>
    </source>
</evidence>
<keyword evidence="2" id="KW-0503">Monooxygenase</keyword>
<dbReference type="GO" id="GO:0005506">
    <property type="term" value="F:iron ion binding"/>
    <property type="evidence" value="ECO:0007669"/>
    <property type="project" value="InterPro"/>
</dbReference>
<reference evidence="4 6" key="1">
    <citation type="submission" date="2016-06" db="EMBL/GenBank/DDBJ databases">
        <title>Complete genome sequence of Streptomyces griseochromogenes ATCC 14511, the Blasticidin S producer.</title>
        <authorList>
            <person name="Wu L."/>
        </authorList>
    </citation>
    <scope>NUCLEOTIDE SEQUENCE [LARGE SCALE GENOMIC DNA]</scope>
    <source>
        <strain evidence="4 6">ATCC 14511</strain>
    </source>
</reference>
<evidence type="ECO:0000256" key="1">
    <source>
        <dbReference type="ARBA" id="ARBA00010617"/>
    </source>
</evidence>
<dbReference type="InterPro" id="IPR002397">
    <property type="entry name" value="Cyt_P450_B"/>
</dbReference>
<dbReference type="Proteomes" id="UP000092659">
    <property type="component" value="Chromosome"/>
</dbReference>
<sequence>MTTAPVRLPEHLDHPFSPAGRINPHPAYRWLRTNDPVHHDAASGLWLVTGHADCQTVLRDPRFSAAKGQRERARDDALPPSMLTTDPPDHHRLRAPGALLLGPSAVRSVAGDLTRDVDELLDRLGRRPAAERPDAVADIGRPLATAVFGRLFGLAAAEYARFETLARAASINLDPMVPPARAALGRTAAAALTRYLDAHCATLARGGRAAPLAAFAADDRLTRSEMLGVLNLAVVGGWQPLAELVGNALCSLLPDRAAVRRLAAGDDTSGEGGDAGGEAARRAVDELLRLEAPIPFTARVTTDTVELAGGTLPAGARVLAVISAANRDPAVFADPDELRVDRHPNPHLAFGGGPHFCLAAQLVRQAGGLLLPRLLRRFPGMRGPHGVPDWDRCLVPRRLRVFPVDLGVPGADDKDPGTAEEDHG</sequence>
<dbReference type="InterPro" id="IPR001128">
    <property type="entry name" value="Cyt_P450"/>
</dbReference>
<dbReference type="PANTHER" id="PTHR46696">
    <property type="entry name" value="P450, PUTATIVE (EUROFUNG)-RELATED"/>
    <property type="match status" value="1"/>
</dbReference>
<accession>A0A1B1APC6</accession>
<dbReference type="GO" id="GO:0004497">
    <property type="term" value="F:monooxygenase activity"/>
    <property type="evidence" value="ECO:0007669"/>
    <property type="project" value="UniProtKB-KW"/>
</dbReference>
<dbReference type="Pfam" id="PF00067">
    <property type="entry name" value="p450"/>
    <property type="match status" value="1"/>
</dbReference>
<keyword evidence="2" id="KW-0349">Heme</keyword>
<evidence type="ECO:0000256" key="3">
    <source>
        <dbReference type="SAM" id="MobiDB-lite"/>
    </source>
</evidence>
<dbReference type="OrthoDB" id="502624at2"/>
<keyword evidence="7" id="KW-1185">Reference proteome</keyword>
<dbReference type="Gene3D" id="1.10.630.10">
    <property type="entry name" value="Cytochrome P450"/>
    <property type="match status" value="1"/>
</dbReference>
<keyword evidence="2" id="KW-0408">Iron</keyword>
<evidence type="ECO:0000313" key="5">
    <source>
        <dbReference type="EMBL" id="MBP2052930.1"/>
    </source>
</evidence>
<dbReference type="InterPro" id="IPR036396">
    <property type="entry name" value="Cyt_P450_sf"/>
</dbReference>
<dbReference type="PRINTS" id="PR00359">
    <property type="entry name" value="BP450"/>
</dbReference>
<dbReference type="RefSeq" id="WP_067299397.1">
    <property type="nucleotide sequence ID" value="NZ_CP016279.1"/>
</dbReference>
<evidence type="ECO:0000313" key="4">
    <source>
        <dbReference type="EMBL" id="ANP48412.1"/>
    </source>
</evidence>
<dbReference type="GO" id="GO:0020037">
    <property type="term" value="F:heme binding"/>
    <property type="evidence" value="ECO:0007669"/>
    <property type="project" value="InterPro"/>
</dbReference>
<organism evidence="4 6">
    <name type="scientific">Streptomyces griseochromogenes</name>
    <dbReference type="NCBI Taxonomy" id="68214"/>
    <lineage>
        <taxon>Bacteria</taxon>
        <taxon>Bacillati</taxon>
        <taxon>Actinomycetota</taxon>
        <taxon>Actinomycetes</taxon>
        <taxon>Kitasatosporales</taxon>
        <taxon>Streptomycetaceae</taxon>
        <taxon>Streptomyces</taxon>
    </lineage>
</organism>
<dbReference type="KEGG" id="sgs:AVL59_01450"/>
<dbReference type="Proteomes" id="UP001519309">
    <property type="component" value="Unassembled WGS sequence"/>
</dbReference>
<protein>
    <submittedName>
        <fullName evidence="5">Cytochrome P450 PksS</fullName>
    </submittedName>
</protein>
<dbReference type="PROSITE" id="PS00086">
    <property type="entry name" value="CYTOCHROME_P450"/>
    <property type="match status" value="1"/>
</dbReference>
<dbReference type="SUPFAM" id="SSF48264">
    <property type="entry name" value="Cytochrome P450"/>
    <property type="match status" value="1"/>
</dbReference>
<name>A0A1B1APC6_9ACTN</name>
<dbReference type="AlphaFoldDB" id="A0A1B1APC6"/>
<dbReference type="InterPro" id="IPR017972">
    <property type="entry name" value="Cyt_P450_CS"/>
</dbReference>
<dbReference type="EMBL" id="JAGGLP010000013">
    <property type="protein sequence ID" value="MBP2052930.1"/>
    <property type="molecule type" value="Genomic_DNA"/>
</dbReference>
<dbReference type="PANTHER" id="PTHR46696:SF1">
    <property type="entry name" value="CYTOCHROME P450 YJIB-RELATED"/>
    <property type="match status" value="1"/>
</dbReference>
<dbReference type="STRING" id="68214.AVL59_01450"/>
<feature type="compositionally biased region" description="Basic and acidic residues" evidence="3">
    <location>
        <begin position="68"/>
        <end position="77"/>
    </location>
</feature>
<feature type="region of interest" description="Disordered" evidence="3">
    <location>
        <begin position="62"/>
        <end position="90"/>
    </location>
</feature>
<dbReference type="EMBL" id="CP016279">
    <property type="protein sequence ID" value="ANP48412.1"/>
    <property type="molecule type" value="Genomic_DNA"/>
</dbReference>
<comment type="similarity">
    <text evidence="1 2">Belongs to the cytochrome P450 family.</text>
</comment>
<gene>
    <name evidence="4" type="ORF">AVL59_01450</name>
    <name evidence="5" type="ORF">J2Z21_005919</name>
</gene>
<reference evidence="5 7" key="2">
    <citation type="submission" date="2021-03" db="EMBL/GenBank/DDBJ databases">
        <title>Genomic Encyclopedia of Type Strains, Phase IV (KMG-IV): sequencing the most valuable type-strain genomes for metagenomic binning, comparative biology and taxonomic classification.</title>
        <authorList>
            <person name="Goeker M."/>
        </authorList>
    </citation>
    <scope>NUCLEOTIDE SEQUENCE [LARGE SCALE GENOMIC DNA]</scope>
    <source>
        <strain evidence="5 7">DSM 40499</strain>
    </source>
</reference>
<evidence type="ECO:0000256" key="2">
    <source>
        <dbReference type="RuleBase" id="RU000461"/>
    </source>
</evidence>
<dbReference type="GO" id="GO:0016705">
    <property type="term" value="F:oxidoreductase activity, acting on paired donors, with incorporation or reduction of molecular oxygen"/>
    <property type="evidence" value="ECO:0007669"/>
    <property type="project" value="InterPro"/>
</dbReference>
<keyword evidence="2" id="KW-0479">Metal-binding</keyword>
<evidence type="ECO:0000313" key="7">
    <source>
        <dbReference type="Proteomes" id="UP001519309"/>
    </source>
</evidence>